<evidence type="ECO:0000256" key="5">
    <source>
        <dbReference type="ARBA" id="ARBA00022842"/>
    </source>
</evidence>
<reference evidence="15" key="3">
    <citation type="submission" date="2010-08" db="EMBL/GenBank/DDBJ databases">
        <authorList>
            <person name="Durkin A.S."/>
            <person name="Nelson K.E."/>
            <person name="Morrison M."/>
            <person name="Forsberg C.W."/>
            <person name="Wilson D.B."/>
            <person name="Russell J.B."/>
            <person name="Cann I.K.O."/>
            <person name="Mackie R.I."/>
            <person name="White B.A."/>
        </authorList>
    </citation>
    <scope>NUCLEOTIDE SEQUENCE</scope>
    <source>
        <strain evidence="15">S85</strain>
    </source>
</reference>
<evidence type="ECO:0000256" key="8">
    <source>
        <dbReference type="ARBA" id="ARBA00047851"/>
    </source>
</evidence>
<reference evidence="14 17" key="1">
    <citation type="submission" date="2009-10" db="EMBL/GenBank/DDBJ databases">
        <title>Complete sequence of Fibrobacter succinogenes subsp. succinogenes S85.</title>
        <authorList>
            <consortium name="US DOE Joint Genome Institute"/>
            <person name="Lucas S."/>
            <person name="Copeland A."/>
            <person name="Lapidus A."/>
            <person name="Glavina del Rio T."/>
            <person name="Tice H."/>
            <person name="Bruce D."/>
            <person name="Goodwin L."/>
            <person name="Pitluck S."/>
            <person name="Chertkov O."/>
            <person name="Detter J.C."/>
            <person name="Han C."/>
            <person name="Tapia R."/>
            <person name="Larimer F."/>
            <person name="Land M."/>
            <person name="Hauser L."/>
            <person name="Kyrpides N."/>
            <person name="Mikhailova N."/>
            <person name="Weimer P.J."/>
            <person name="Stevenson D.M."/>
            <person name="Boyum J."/>
            <person name="Brumm P.I."/>
            <person name="Mead D."/>
        </authorList>
    </citation>
    <scope>NUCLEOTIDE SEQUENCE [LARGE SCALE GENOMIC DNA]</scope>
    <source>
        <strain evidence="17">ATCC 19169 / S85</strain>
        <strain evidence="14">S85</strain>
    </source>
</reference>
<comment type="cofactor">
    <cofactor evidence="10">
        <name>Mg(2+)</name>
        <dbReference type="ChEBI" id="CHEBI:18420"/>
    </cofactor>
    <text evidence="10">Binds 1 Mg(2+) ion per subunit.</text>
</comment>
<evidence type="ECO:0000256" key="10">
    <source>
        <dbReference type="HAMAP-Rule" id="MF_00097"/>
    </source>
</evidence>
<dbReference type="InterPro" id="IPR013785">
    <property type="entry name" value="Aldolase_TIM"/>
</dbReference>
<evidence type="ECO:0000313" key="16">
    <source>
        <dbReference type="Proteomes" id="UP000000517"/>
    </source>
</evidence>
<feature type="binding site" evidence="10">
    <location>
        <position position="71"/>
    </location>
    <ligand>
        <name>Mg(2+)</name>
        <dbReference type="ChEBI" id="CHEBI:18420"/>
    </ligand>
</feature>
<gene>
    <name evidence="10 15" type="primary">thiE</name>
    <name evidence="14" type="ordered locus">Fisuc_2913</name>
    <name evidence="15" type="ordered locus">FSU_0175</name>
</gene>
<evidence type="ECO:0000256" key="2">
    <source>
        <dbReference type="ARBA" id="ARBA00005165"/>
    </source>
</evidence>
<dbReference type="Proteomes" id="UP000000517">
    <property type="component" value="Chromosome"/>
</dbReference>
<dbReference type="CDD" id="cd00564">
    <property type="entry name" value="TMP_TenI"/>
    <property type="match status" value="1"/>
</dbReference>
<sequence length="210" mass="22400">MKKLDTTLYFITDSTSVPADRFLPTVEAACKGGATLIQLREKNRSTREYMELAAAAHEVTKRYNIPLIIDDRVDVALAIGAEGVHVGQTDMPVKIARQLMGADKIIGATTKTVPQALEAYEQGADYLGVGAIYPTTTKVVTILTSVDTLKAIVKAVPINVNAIGGLNKDNIDVLKGSGISGICAVSAIMKAADPEKATRELKDAFLNLNK</sequence>
<evidence type="ECO:0000313" key="15">
    <source>
        <dbReference type="EMBL" id="ADL26055.1"/>
    </source>
</evidence>
<dbReference type="GO" id="GO:0009229">
    <property type="term" value="P:thiamine diphosphate biosynthetic process"/>
    <property type="evidence" value="ECO:0007669"/>
    <property type="project" value="UniProtKB-UniRule"/>
</dbReference>
<dbReference type="EMBL" id="CP002158">
    <property type="protein sequence ID" value="ADL26055.1"/>
    <property type="molecule type" value="Genomic_DNA"/>
</dbReference>
<dbReference type="GO" id="GO:0000287">
    <property type="term" value="F:magnesium ion binding"/>
    <property type="evidence" value="ECO:0007669"/>
    <property type="project" value="UniProtKB-UniRule"/>
</dbReference>
<comment type="catalytic activity">
    <reaction evidence="7 10 11">
        <text>4-methyl-5-(2-phosphooxyethyl)-thiazole + 4-amino-2-methyl-5-(diphosphooxymethyl)pyrimidine + H(+) = thiamine phosphate + diphosphate</text>
        <dbReference type="Rhea" id="RHEA:22328"/>
        <dbReference type="ChEBI" id="CHEBI:15378"/>
        <dbReference type="ChEBI" id="CHEBI:33019"/>
        <dbReference type="ChEBI" id="CHEBI:37575"/>
        <dbReference type="ChEBI" id="CHEBI:57841"/>
        <dbReference type="ChEBI" id="CHEBI:58296"/>
        <dbReference type="EC" id="2.5.1.3"/>
    </reaction>
</comment>
<dbReference type="SUPFAM" id="SSF51391">
    <property type="entry name" value="Thiamin phosphate synthase"/>
    <property type="match status" value="1"/>
</dbReference>
<dbReference type="STRING" id="59374.FSU_0175"/>
<evidence type="ECO:0000313" key="17">
    <source>
        <dbReference type="Proteomes" id="UP000001497"/>
    </source>
</evidence>
<dbReference type="GO" id="GO:0009228">
    <property type="term" value="P:thiamine biosynthetic process"/>
    <property type="evidence" value="ECO:0007669"/>
    <property type="project" value="UniProtKB-KW"/>
</dbReference>
<feature type="binding site" evidence="10">
    <location>
        <position position="90"/>
    </location>
    <ligand>
        <name>Mg(2+)</name>
        <dbReference type="ChEBI" id="CHEBI:18420"/>
    </ligand>
</feature>
<protein>
    <recommendedName>
        <fullName evidence="10">Thiamine-phosphate synthase</fullName>
        <shortName evidence="10">TP synthase</shortName>
        <shortName evidence="10">TPS</shortName>
        <ecNumber evidence="10">2.5.1.3</ecNumber>
    </recommendedName>
    <alternativeName>
        <fullName evidence="10">Thiamine-phosphate pyrophosphorylase</fullName>
        <shortName evidence="10">TMP pyrophosphorylase</shortName>
        <shortName evidence="10">TMP-PPase</shortName>
    </alternativeName>
</protein>
<name>C9RP26_FIBSS</name>
<feature type="binding site" evidence="10">
    <location>
        <begin position="185"/>
        <end position="186"/>
    </location>
    <ligand>
        <name>2-[(2R,5Z)-2-carboxy-4-methylthiazol-5(2H)-ylidene]ethyl phosphate</name>
        <dbReference type="ChEBI" id="CHEBI:62899"/>
    </ligand>
</feature>
<feature type="binding site" evidence="10">
    <location>
        <begin position="135"/>
        <end position="137"/>
    </location>
    <ligand>
        <name>2-[(2R,5Z)-2-carboxy-4-methylthiazol-5(2H)-ylidene]ethyl phosphate</name>
        <dbReference type="ChEBI" id="CHEBI:62899"/>
    </ligand>
</feature>
<evidence type="ECO:0000256" key="7">
    <source>
        <dbReference type="ARBA" id="ARBA00047334"/>
    </source>
</evidence>
<dbReference type="EMBL" id="CP001792">
    <property type="protein sequence ID" value="ACX76494.1"/>
    <property type="molecule type" value="Genomic_DNA"/>
</dbReference>
<feature type="binding site" evidence="10">
    <location>
        <position position="165"/>
    </location>
    <ligand>
        <name>2-[(2R,5Z)-2-carboxy-4-methylthiazol-5(2H)-ylidene]ethyl phosphate</name>
        <dbReference type="ChEBI" id="CHEBI:62899"/>
    </ligand>
</feature>
<dbReference type="RefSeq" id="WP_014545020.1">
    <property type="nucleotide sequence ID" value="NC_013410.1"/>
</dbReference>
<dbReference type="OrthoDB" id="9812206at2"/>
<comment type="catalytic activity">
    <reaction evidence="8 10 11">
        <text>2-(2-carboxy-4-methylthiazol-5-yl)ethyl phosphate + 4-amino-2-methyl-5-(diphosphooxymethyl)pyrimidine + 2 H(+) = thiamine phosphate + CO2 + diphosphate</text>
        <dbReference type="Rhea" id="RHEA:47848"/>
        <dbReference type="ChEBI" id="CHEBI:15378"/>
        <dbReference type="ChEBI" id="CHEBI:16526"/>
        <dbReference type="ChEBI" id="CHEBI:33019"/>
        <dbReference type="ChEBI" id="CHEBI:37575"/>
        <dbReference type="ChEBI" id="CHEBI:57841"/>
        <dbReference type="ChEBI" id="CHEBI:62890"/>
        <dbReference type="EC" id="2.5.1.3"/>
    </reaction>
</comment>
<dbReference type="KEGG" id="fsu:Fisuc_2913"/>
<evidence type="ECO:0000256" key="1">
    <source>
        <dbReference type="ARBA" id="ARBA00003814"/>
    </source>
</evidence>
<organism evidence="15 16">
    <name type="scientific">Fibrobacter succinogenes (strain ATCC 19169 / S85)</name>
    <dbReference type="NCBI Taxonomy" id="59374"/>
    <lineage>
        <taxon>Bacteria</taxon>
        <taxon>Pseudomonadati</taxon>
        <taxon>Fibrobacterota</taxon>
        <taxon>Fibrobacteria</taxon>
        <taxon>Fibrobacterales</taxon>
        <taxon>Fibrobacteraceae</taxon>
        <taxon>Fibrobacter</taxon>
    </lineage>
</organism>
<feature type="binding site" evidence="10">
    <location>
        <position position="70"/>
    </location>
    <ligand>
        <name>4-amino-2-methyl-5-(diphosphooxymethyl)pyrimidine</name>
        <dbReference type="ChEBI" id="CHEBI:57841"/>
    </ligand>
</feature>
<dbReference type="InterPro" id="IPR034291">
    <property type="entry name" value="TMP_synthase"/>
</dbReference>
<evidence type="ECO:0000313" key="14">
    <source>
        <dbReference type="EMBL" id="ACX76494.1"/>
    </source>
</evidence>
<keyword evidence="17" id="KW-1185">Reference proteome</keyword>
<reference evidence="16" key="2">
    <citation type="submission" date="2010-08" db="EMBL/GenBank/DDBJ databases">
        <title>Complete sequence of Fibrobacter succinogenes subsp. succinogenes S85.</title>
        <authorList>
            <person name="Durkin A.S."/>
            <person name="Nelson K.E."/>
            <person name="Morrison M."/>
            <person name="Forsberg C.W."/>
            <person name="Wilson D.B."/>
            <person name="Russell J.B."/>
            <person name="Cann I.K.O."/>
            <person name="Mackie R.I."/>
            <person name="White B.A."/>
        </authorList>
    </citation>
    <scope>NUCLEOTIDE SEQUENCE [LARGE SCALE GENOMIC DNA]</scope>
    <source>
        <strain evidence="16">ATCC 19169 / S85</strain>
    </source>
</reference>
<keyword evidence="3 10" id="KW-0808">Transferase</keyword>
<keyword evidence="6 10" id="KW-0784">Thiamine biosynthesis</keyword>
<evidence type="ECO:0000256" key="9">
    <source>
        <dbReference type="ARBA" id="ARBA00047883"/>
    </source>
</evidence>
<evidence type="ECO:0000256" key="4">
    <source>
        <dbReference type="ARBA" id="ARBA00022723"/>
    </source>
</evidence>
<dbReference type="GO" id="GO:0004789">
    <property type="term" value="F:thiamine-phosphate diphosphorylase activity"/>
    <property type="evidence" value="ECO:0007669"/>
    <property type="project" value="UniProtKB-UniRule"/>
</dbReference>
<dbReference type="Pfam" id="PF02581">
    <property type="entry name" value="TMP-TENI"/>
    <property type="match status" value="1"/>
</dbReference>
<evidence type="ECO:0000259" key="13">
    <source>
        <dbReference type="Pfam" id="PF02581"/>
    </source>
</evidence>
<feature type="domain" description="Thiamine phosphate synthase/TenI" evidence="13">
    <location>
        <begin position="8"/>
        <end position="188"/>
    </location>
</feature>
<evidence type="ECO:0000256" key="11">
    <source>
        <dbReference type="RuleBase" id="RU003826"/>
    </source>
</evidence>
<dbReference type="PATRIC" id="fig|59374.8.peg.167"/>
<dbReference type="Proteomes" id="UP000001497">
    <property type="component" value="Chromosome"/>
</dbReference>
<dbReference type="HAMAP" id="MF_00097">
    <property type="entry name" value="TMP_synthase"/>
    <property type="match status" value="1"/>
</dbReference>
<evidence type="ECO:0000256" key="12">
    <source>
        <dbReference type="RuleBase" id="RU004253"/>
    </source>
</evidence>
<proteinExistence type="inferred from homology"/>
<dbReference type="KEGG" id="fsc:FSU_0175"/>
<dbReference type="NCBIfam" id="TIGR00693">
    <property type="entry name" value="thiE"/>
    <property type="match status" value="1"/>
</dbReference>
<dbReference type="FunFam" id="3.20.20.70:FF:000096">
    <property type="entry name" value="Thiamine-phosphate synthase"/>
    <property type="match status" value="1"/>
</dbReference>
<feature type="binding site" evidence="10">
    <location>
        <position position="138"/>
    </location>
    <ligand>
        <name>4-amino-2-methyl-5-(diphosphooxymethyl)pyrimidine</name>
        <dbReference type="ChEBI" id="CHEBI:57841"/>
    </ligand>
</feature>
<dbReference type="HOGENOM" id="CLU_018272_3_2_0"/>
<dbReference type="AlphaFoldDB" id="C9RP26"/>
<dbReference type="PANTHER" id="PTHR20857">
    <property type="entry name" value="THIAMINE-PHOSPHATE PYROPHOSPHORYLASE"/>
    <property type="match status" value="1"/>
</dbReference>
<feature type="binding site" evidence="10">
    <location>
        <begin position="38"/>
        <end position="42"/>
    </location>
    <ligand>
        <name>4-amino-2-methyl-5-(diphosphooxymethyl)pyrimidine</name>
        <dbReference type="ChEBI" id="CHEBI:57841"/>
    </ligand>
</feature>
<comment type="catalytic activity">
    <reaction evidence="9 10 11">
        <text>2-[(2R,5Z)-2-carboxy-4-methylthiazol-5(2H)-ylidene]ethyl phosphate + 4-amino-2-methyl-5-(diphosphooxymethyl)pyrimidine + 2 H(+) = thiamine phosphate + CO2 + diphosphate</text>
        <dbReference type="Rhea" id="RHEA:47844"/>
        <dbReference type="ChEBI" id="CHEBI:15378"/>
        <dbReference type="ChEBI" id="CHEBI:16526"/>
        <dbReference type="ChEBI" id="CHEBI:33019"/>
        <dbReference type="ChEBI" id="CHEBI:37575"/>
        <dbReference type="ChEBI" id="CHEBI:57841"/>
        <dbReference type="ChEBI" id="CHEBI:62899"/>
        <dbReference type="EC" id="2.5.1.3"/>
    </reaction>
</comment>
<comment type="function">
    <text evidence="1 10">Condenses 4-methyl-5-(beta-hydroxyethyl)thiazole monophosphate (THZ-P) and 2-methyl-4-amino-5-hydroxymethyl pyrimidine pyrophosphate (HMP-PP) to form thiamine monophosphate (TMP).</text>
</comment>
<comment type="pathway">
    <text evidence="2 10 12">Cofactor biosynthesis; thiamine diphosphate biosynthesis; thiamine phosphate from 4-amino-2-methyl-5-diphosphomethylpyrimidine and 4-methyl-5-(2-phosphoethyl)-thiazole: step 1/1.</text>
</comment>
<dbReference type="EC" id="2.5.1.3" evidence="10"/>
<evidence type="ECO:0000256" key="6">
    <source>
        <dbReference type="ARBA" id="ARBA00022977"/>
    </source>
</evidence>
<keyword evidence="5 10" id="KW-0460">Magnesium</keyword>
<evidence type="ECO:0000256" key="3">
    <source>
        <dbReference type="ARBA" id="ARBA00022679"/>
    </source>
</evidence>
<dbReference type="UniPathway" id="UPA00060">
    <property type="reaction ID" value="UER00141"/>
</dbReference>
<dbReference type="InterPro" id="IPR036206">
    <property type="entry name" value="ThiamineP_synth_sf"/>
</dbReference>
<comment type="similarity">
    <text evidence="10 11">Belongs to the thiamine-phosphate synthase family.</text>
</comment>
<dbReference type="eggNOG" id="COG0352">
    <property type="taxonomic scope" value="Bacteria"/>
</dbReference>
<dbReference type="InterPro" id="IPR022998">
    <property type="entry name" value="ThiamineP_synth_TenI"/>
</dbReference>
<dbReference type="Gene3D" id="3.20.20.70">
    <property type="entry name" value="Aldolase class I"/>
    <property type="match status" value="1"/>
</dbReference>
<feature type="binding site" evidence="10">
    <location>
        <position position="109"/>
    </location>
    <ligand>
        <name>4-amino-2-methyl-5-(diphosphooxymethyl)pyrimidine</name>
        <dbReference type="ChEBI" id="CHEBI:57841"/>
    </ligand>
</feature>
<dbReference type="PANTHER" id="PTHR20857:SF15">
    <property type="entry name" value="THIAMINE-PHOSPHATE SYNTHASE"/>
    <property type="match status" value="1"/>
</dbReference>
<keyword evidence="4 10" id="KW-0479">Metal-binding</keyword>
<dbReference type="GO" id="GO:0005737">
    <property type="term" value="C:cytoplasm"/>
    <property type="evidence" value="ECO:0007669"/>
    <property type="project" value="TreeGrafter"/>
</dbReference>
<accession>C9RP26</accession>